<comment type="similarity">
    <text evidence="6">Belongs to the ABC-2 integral membrane protein family.</text>
</comment>
<feature type="region of interest" description="Disordered" evidence="7">
    <location>
        <begin position="1"/>
        <end position="35"/>
    </location>
</feature>
<dbReference type="GO" id="GO:0046677">
    <property type="term" value="P:response to antibiotic"/>
    <property type="evidence" value="ECO:0007669"/>
    <property type="project" value="UniProtKB-KW"/>
</dbReference>
<keyword evidence="6" id="KW-1003">Cell membrane</keyword>
<evidence type="ECO:0000256" key="6">
    <source>
        <dbReference type="RuleBase" id="RU361157"/>
    </source>
</evidence>
<dbReference type="Pfam" id="PF01061">
    <property type="entry name" value="ABC2_membrane"/>
    <property type="match status" value="1"/>
</dbReference>
<dbReference type="PIRSF" id="PIRSF006648">
    <property type="entry name" value="DrrB"/>
    <property type="match status" value="1"/>
</dbReference>
<dbReference type="PROSITE" id="PS51012">
    <property type="entry name" value="ABC_TM2"/>
    <property type="match status" value="1"/>
</dbReference>
<evidence type="ECO:0000313" key="10">
    <source>
        <dbReference type="Proteomes" id="UP000435837"/>
    </source>
</evidence>
<sequence>MPAMSATPAPSPSASTRSPRPAPTQEAPPKARGASRAVLKTEARLFLREPGSLFWILVFPTLLLVILGLIPSFREPVPSMGGLRTIDLYVPVALLLASITTGIQVMPAVLTGYRERGILRRMSTTPVRPAALLGAQIALHGTAAAVSMALALTVGRVAFGVALPEQPVGYALALVLTLCSALALGCLLCALSATTKAANVAGSAVFFPMMFAAGVWAPVQSMPDTLQQIVQLLPFGAASQALAQASSGHWPGWSHLAVPAAWTLVLAEVARRRFRWE</sequence>
<dbReference type="EMBL" id="BLIN01000005">
    <property type="protein sequence ID" value="GFE11071.1"/>
    <property type="molecule type" value="Genomic_DNA"/>
</dbReference>
<dbReference type="InterPro" id="IPR052902">
    <property type="entry name" value="ABC-2_transporter"/>
</dbReference>
<reference evidence="9 10" key="1">
    <citation type="submission" date="2019-12" db="EMBL/GenBank/DDBJ databases">
        <title>Whole genome shotgun sequence of Streptomyces caniferus NBRC 15389.</title>
        <authorList>
            <person name="Ichikawa N."/>
            <person name="Kimura A."/>
            <person name="Kitahashi Y."/>
            <person name="Komaki H."/>
            <person name="Tamura T."/>
        </authorList>
    </citation>
    <scope>NUCLEOTIDE SEQUENCE [LARGE SCALE GENOMIC DNA]</scope>
    <source>
        <strain evidence="9 10">NBRC 15389</strain>
    </source>
</reference>
<dbReference type="PANTHER" id="PTHR43027">
    <property type="entry name" value="DOXORUBICIN RESISTANCE ABC TRANSPORTER PERMEASE PROTEIN DRRC-RELATED"/>
    <property type="match status" value="1"/>
</dbReference>
<feature type="domain" description="ABC transmembrane type-2" evidence="8">
    <location>
        <begin position="51"/>
        <end position="277"/>
    </location>
</feature>
<evidence type="ECO:0000256" key="3">
    <source>
        <dbReference type="ARBA" id="ARBA00022989"/>
    </source>
</evidence>
<evidence type="ECO:0000256" key="5">
    <source>
        <dbReference type="ARBA" id="ARBA00023251"/>
    </source>
</evidence>
<dbReference type="PRINTS" id="PR00164">
    <property type="entry name" value="ABC2TRNSPORT"/>
</dbReference>
<keyword evidence="3 6" id="KW-1133">Transmembrane helix</keyword>
<dbReference type="InterPro" id="IPR013525">
    <property type="entry name" value="ABC2_TM"/>
</dbReference>
<keyword evidence="2 6" id="KW-0812">Transmembrane</keyword>
<comment type="caution">
    <text evidence="9">The sequence shown here is derived from an EMBL/GenBank/DDBJ whole genome shotgun (WGS) entry which is preliminary data.</text>
</comment>
<dbReference type="GO" id="GO:0043190">
    <property type="term" value="C:ATP-binding cassette (ABC) transporter complex"/>
    <property type="evidence" value="ECO:0007669"/>
    <property type="project" value="InterPro"/>
</dbReference>
<name>A0A640SL75_9ACTN</name>
<evidence type="ECO:0000256" key="4">
    <source>
        <dbReference type="ARBA" id="ARBA00023136"/>
    </source>
</evidence>
<dbReference type="InterPro" id="IPR047817">
    <property type="entry name" value="ABC2_TM_bact-type"/>
</dbReference>
<dbReference type="PANTHER" id="PTHR43027:SF2">
    <property type="entry name" value="TRANSPORT PERMEASE PROTEIN"/>
    <property type="match status" value="1"/>
</dbReference>
<evidence type="ECO:0000256" key="7">
    <source>
        <dbReference type="SAM" id="MobiDB-lite"/>
    </source>
</evidence>
<keyword evidence="6" id="KW-0813">Transport</keyword>
<comment type="subcellular location">
    <subcellularLocation>
        <location evidence="6">Cell membrane</location>
        <topology evidence="6">Multi-pass membrane protein</topology>
    </subcellularLocation>
    <subcellularLocation>
        <location evidence="1">Membrane</location>
        <topology evidence="1">Multi-pass membrane protein</topology>
    </subcellularLocation>
</comment>
<feature type="transmembrane region" description="Helical" evidence="6">
    <location>
        <begin position="130"/>
        <end position="150"/>
    </location>
</feature>
<keyword evidence="4 6" id="KW-0472">Membrane</keyword>
<feature type="transmembrane region" description="Helical" evidence="6">
    <location>
        <begin position="88"/>
        <end position="110"/>
    </location>
</feature>
<gene>
    <name evidence="9" type="ORF">Scani_73390</name>
</gene>
<organism evidence="9 10">
    <name type="scientific">Streptomyces caniferus</name>
    <dbReference type="NCBI Taxonomy" id="285557"/>
    <lineage>
        <taxon>Bacteria</taxon>
        <taxon>Bacillati</taxon>
        <taxon>Actinomycetota</taxon>
        <taxon>Actinomycetes</taxon>
        <taxon>Kitasatosporales</taxon>
        <taxon>Streptomycetaceae</taxon>
        <taxon>Streptomyces</taxon>
    </lineage>
</organism>
<accession>A0A640SL75</accession>
<protein>
    <recommendedName>
        <fullName evidence="6">Transport permease protein</fullName>
    </recommendedName>
</protein>
<feature type="compositionally biased region" description="Low complexity" evidence="7">
    <location>
        <begin position="1"/>
        <end position="19"/>
    </location>
</feature>
<proteinExistence type="inferred from homology"/>
<feature type="transmembrane region" description="Helical" evidence="6">
    <location>
        <begin position="198"/>
        <end position="217"/>
    </location>
</feature>
<dbReference type="GO" id="GO:0140359">
    <property type="term" value="F:ABC-type transporter activity"/>
    <property type="evidence" value="ECO:0007669"/>
    <property type="project" value="InterPro"/>
</dbReference>
<comment type="caution">
    <text evidence="6">Lacks conserved residue(s) required for the propagation of feature annotation.</text>
</comment>
<dbReference type="Proteomes" id="UP000435837">
    <property type="component" value="Unassembled WGS sequence"/>
</dbReference>
<evidence type="ECO:0000256" key="2">
    <source>
        <dbReference type="ARBA" id="ARBA00022692"/>
    </source>
</evidence>
<dbReference type="AlphaFoldDB" id="A0A640SL75"/>
<evidence type="ECO:0000259" key="8">
    <source>
        <dbReference type="PROSITE" id="PS51012"/>
    </source>
</evidence>
<evidence type="ECO:0000313" key="9">
    <source>
        <dbReference type="EMBL" id="GFE11071.1"/>
    </source>
</evidence>
<feature type="transmembrane region" description="Helical" evidence="6">
    <location>
        <begin position="170"/>
        <end position="191"/>
    </location>
</feature>
<keyword evidence="5" id="KW-0046">Antibiotic resistance</keyword>
<evidence type="ECO:0000256" key="1">
    <source>
        <dbReference type="ARBA" id="ARBA00004141"/>
    </source>
</evidence>
<dbReference type="InterPro" id="IPR000412">
    <property type="entry name" value="ABC_2_transport"/>
</dbReference>
<feature type="transmembrane region" description="Helical" evidence="6">
    <location>
        <begin position="53"/>
        <end position="73"/>
    </location>
</feature>